<feature type="DNA-binding region" description="H-T-H motif" evidence="2">
    <location>
        <begin position="32"/>
        <end position="51"/>
    </location>
</feature>
<keyword evidence="1 2" id="KW-0238">DNA-binding</keyword>
<dbReference type="InterPro" id="IPR009057">
    <property type="entry name" value="Homeodomain-like_sf"/>
</dbReference>
<dbReference type="InterPro" id="IPR050624">
    <property type="entry name" value="HTH-type_Tx_Regulator"/>
</dbReference>
<dbReference type="AlphaFoldDB" id="A0A4Q7PKF6"/>
<reference evidence="4 5" key="1">
    <citation type="submission" date="2019-02" db="EMBL/GenBank/DDBJ databases">
        <title>Genomic Encyclopedia of Type Strains, Phase IV (KMG-IV): sequencing the most valuable type-strain genomes for metagenomic binning, comparative biology and taxonomic classification.</title>
        <authorList>
            <person name="Goeker M."/>
        </authorList>
    </citation>
    <scope>NUCLEOTIDE SEQUENCE [LARGE SCALE GENOMIC DNA]</scope>
    <source>
        <strain evidence="4 5">DSM 29486</strain>
    </source>
</reference>
<evidence type="ECO:0000259" key="3">
    <source>
        <dbReference type="PROSITE" id="PS50977"/>
    </source>
</evidence>
<comment type="caution">
    <text evidence="4">The sequence shown here is derived from an EMBL/GenBank/DDBJ whole genome shotgun (WGS) entry which is preliminary data.</text>
</comment>
<dbReference type="PROSITE" id="PS50977">
    <property type="entry name" value="HTH_TETR_2"/>
    <property type="match status" value="1"/>
</dbReference>
<name>A0A4Q7PKF6_9FIRM</name>
<dbReference type="Proteomes" id="UP000292927">
    <property type="component" value="Unassembled WGS sequence"/>
</dbReference>
<gene>
    <name evidence="4" type="ORF">EV209_1658</name>
</gene>
<evidence type="ECO:0000313" key="5">
    <source>
        <dbReference type="Proteomes" id="UP000292927"/>
    </source>
</evidence>
<organism evidence="4 5">
    <name type="scientific">Cuneatibacter caecimuris</name>
    <dbReference type="NCBI Taxonomy" id="1796618"/>
    <lineage>
        <taxon>Bacteria</taxon>
        <taxon>Bacillati</taxon>
        <taxon>Bacillota</taxon>
        <taxon>Clostridia</taxon>
        <taxon>Lachnospirales</taxon>
        <taxon>Lachnospiraceae</taxon>
        <taxon>Cuneatibacter</taxon>
    </lineage>
</organism>
<evidence type="ECO:0000256" key="1">
    <source>
        <dbReference type="ARBA" id="ARBA00023125"/>
    </source>
</evidence>
<feature type="domain" description="HTH tetR-type" evidence="3">
    <location>
        <begin position="8"/>
        <end position="69"/>
    </location>
</feature>
<dbReference type="EMBL" id="SGXF01000002">
    <property type="protein sequence ID" value="RZT01214.1"/>
    <property type="molecule type" value="Genomic_DNA"/>
</dbReference>
<evidence type="ECO:0000256" key="2">
    <source>
        <dbReference type="PROSITE-ProRule" id="PRU00335"/>
    </source>
</evidence>
<dbReference type="GO" id="GO:0003677">
    <property type="term" value="F:DNA binding"/>
    <property type="evidence" value="ECO:0007669"/>
    <property type="project" value="UniProtKB-UniRule"/>
</dbReference>
<dbReference type="RefSeq" id="WP_130434892.1">
    <property type="nucleotide sequence ID" value="NZ_SGXF01000002.1"/>
</dbReference>
<evidence type="ECO:0000313" key="4">
    <source>
        <dbReference type="EMBL" id="RZT01214.1"/>
    </source>
</evidence>
<accession>A0A4Q7PKF6</accession>
<keyword evidence="5" id="KW-1185">Reference proteome</keyword>
<dbReference type="InterPro" id="IPR001647">
    <property type="entry name" value="HTH_TetR"/>
</dbReference>
<dbReference type="OrthoDB" id="9814200at2"/>
<dbReference type="SUPFAM" id="SSF46689">
    <property type="entry name" value="Homeodomain-like"/>
    <property type="match status" value="1"/>
</dbReference>
<sequence>MPRNKYPEETVQKILDVSLKLFLEKGYEETTVLDIIHNMGGMTRGAFYHHFKSKEEVFDTLSDKLFSDNNPFDEAKKQDNLTGLEKLKYVLQRAGTVDSESQQLSISVMQLLSSPAFLKKLIIDTNRDTLAPICQDIIEEGIKDGSIKAQNAKMAAEIFVFLVNFWNIPTLFPITEEEAWDKIKTIKTMLDSIGLPVLDDNYLEQFK</sequence>
<protein>
    <submittedName>
        <fullName evidence="4">TetR family transcriptional regulator</fullName>
    </submittedName>
</protein>
<dbReference type="Gene3D" id="1.10.357.10">
    <property type="entry name" value="Tetracycline Repressor, domain 2"/>
    <property type="match status" value="1"/>
</dbReference>
<proteinExistence type="predicted"/>
<dbReference type="PANTHER" id="PTHR43479">
    <property type="entry name" value="ACREF/ENVCD OPERON REPRESSOR-RELATED"/>
    <property type="match status" value="1"/>
</dbReference>
<dbReference type="PANTHER" id="PTHR43479:SF11">
    <property type="entry name" value="ACREF_ENVCD OPERON REPRESSOR-RELATED"/>
    <property type="match status" value="1"/>
</dbReference>
<dbReference type="Pfam" id="PF00440">
    <property type="entry name" value="TetR_N"/>
    <property type="match status" value="1"/>
</dbReference>